<evidence type="ECO:0000313" key="1">
    <source>
        <dbReference type="EMBL" id="AJA15534.1"/>
    </source>
</evidence>
<dbReference type="EMBL" id="CP009974">
    <property type="protein sequence ID" value="AJA15534.1"/>
    <property type="molecule type" value="Genomic_DNA"/>
</dbReference>
<proteinExistence type="predicted"/>
<name>A0AA34WSX8_PSEPU</name>
<organism evidence="1 2">
    <name type="scientific">Pseudomonas putida S12</name>
    <dbReference type="NCBI Taxonomy" id="1215087"/>
    <lineage>
        <taxon>Bacteria</taxon>
        <taxon>Pseudomonadati</taxon>
        <taxon>Pseudomonadota</taxon>
        <taxon>Gammaproteobacteria</taxon>
        <taxon>Pseudomonadales</taxon>
        <taxon>Pseudomonadaceae</taxon>
        <taxon>Pseudomonas</taxon>
    </lineage>
</organism>
<reference evidence="1 2" key="2">
    <citation type="submission" date="2014-11" db="EMBL/GenBank/DDBJ databases">
        <title>Draft genome sequence of the solvent-tolerant Pseudomonas putida S12 including megaplasmid pTTS12.</title>
        <authorList>
            <person name="Wierckx N."/>
            <person name="Nijkamp J."/>
            <person name="Ballerstedt H."/>
            <person name="Siezen R.J."/>
            <person name="Wels M."/>
            <person name="de Ridder D."/>
            <person name="de Winde J.H."/>
            <person name="Ruijssenaars H.J."/>
        </authorList>
    </citation>
    <scope>NUCLEOTIDE SEQUENCE [LARGE SCALE GENOMIC DNA]</scope>
    <source>
        <strain evidence="1 2">S12</strain>
    </source>
</reference>
<gene>
    <name evidence="1" type="ORF">RPPX_20030</name>
</gene>
<protein>
    <submittedName>
        <fullName evidence="1">Uncharacterized protein</fullName>
    </submittedName>
</protein>
<dbReference type="AlphaFoldDB" id="A0AA34WSX8"/>
<evidence type="ECO:0000313" key="2">
    <source>
        <dbReference type="Proteomes" id="UP000017753"/>
    </source>
</evidence>
<accession>A0AA34WSX8</accession>
<reference evidence="1 2" key="1">
    <citation type="submission" date="2014-11" db="EMBL/GenBank/DDBJ databases">
        <title>Complete genome sequence of Pseudomonas putida S12 including megaplasmid pTTS12.</title>
        <authorList>
            <person name="Kuepper J."/>
            <person name="Ruijssenaars H.J."/>
            <person name="Blank L.M."/>
            <person name="de Winde J.H."/>
            <person name="Wierckx N."/>
        </authorList>
    </citation>
    <scope>NUCLEOTIDE SEQUENCE [LARGE SCALE GENOMIC DNA]</scope>
    <source>
        <strain evidence="1 2">S12</strain>
    </source>
</reference>
<dbReference type="Proteomes" id="UP000017753">
    <property type="component" value="Chromosome"/>
</dbReference>
<sequence length="77" mass="8114">MAQGVRGRVTDHSLKEYVAATAACRAGAPFLETGNDRIERGGLYIGGSGLGRGKMSHVKGMAPDKTASCSEIRLHIK</sequence>